<feature type="region of interest" description="Disordered" evidence="1">
    <location>
        <begin position="154"/>
        <end position="209"/>
    </location>
</feature>
<feature type="compositionally biased region" description="Polar residues" evidence="1">
    <location>
        <begin position="197"/>
        <end position="207"/>
    </location>
</feature>
<organism evidence="2 3">
    <name type="scientific">Lophium mytilinum</name>
    <dbReference type="NCBI Taxonomy" id="390894"/>
    <lineage>
        <taxon>Eukaryota</taxon>
        <taxon>Fungi</taxon>
        <taxon>Dikarya</taxon>
        <taxon>Ascomycota</taxon>
        <taxon>Pezizomycotina</taxon>
        <taxon>Dothideomycetes</taxon>
        <taxon>Pleosporomycetidae</taxon>
        <taxon>Mytilinidiales</taxon>
        <taxon>Mytilinidiaceae</taxon>
        <taxon>Lophium</taxon>
    </lineage>
</organism>
<proteinExistence type="predicted"/>
<evidence type="ECO:0000313" key="2">
    <source>
        <dbReference type="EMBL" id="KAF2494318.1"/>
    </source>
</evidence>
<dbReference type="EMBL" id="MU004191">
    <property type="protein sequence ID" value="KAF2494318.1"/>
    <property type="molecule type" value="Genomic_DNA"/>
</dbReference>
<gene>
    <name evidence="2" type="ORF">BU16DRAFT_563239</name>
</gene>
<sequence>MTNYPAMFSLFHISERIARARESKSTELSNARFEISGSSTSKDFAMRYKQKHPEACHYVYPGRQPKHLFDKHDISTKDGSFLVEIYHDDLLETFEIIDACGVFQQEEIEYYGREFLWHALNEMKSELSWVAEFQQEQGVDGSLEQAQVIVFEDPREGMSPKVDGTISTKAERRRSESRPSAEAGSPTIGNDSLLLKTGNSKMTSSKKVVTRPDLQVEVGAEDVLGTNGVQSPKGKKSKLTRKANFSKTEHSRNFSHDKATKKDRESKNKAESRKKTNPEQKERNIGQRVGRPKQKGRQGKQQDRKVEQREGRPEKKKTKPDQKTRKPRGAKTPKQQNGTAPQDRPKHADVPKRHHKPRNQPNSKDEQKTKRKTR</sequence>
<reference evidence="2" key="1">
    <citation type="journal article" date="2020" name="Stud. Mycol.">
        <title>101 Dothideomycetes genomes: a test case for predicting lifestyles and emergence of pathogens.</title>
        <authorList>
            <person name="Haridas S."/>
            <person name="Albert R."/>
            <person name="Binder M."/>
            <person name="Bloem J."/>
            <person name="Labutti K."/>
            <person name="Salamov A."/>
            <person name="Andreopoulos B."/>
            <person name="Baker S."/>
            <person name="Barry K."/>
            <person name="Bills G."/>
            <person name="Bluhm B."/>
            <person name="Cannon C."/>
            <person name="Castanera R."/>
            <person name="Culley D."/>
            <person name="Daum C."/>
            <person name="Ezra D."/>
            <person name="Gonzalez J."/>
            <person name="Henrissat B."/>
            <person name="Kuo A."/>
            <person name="Liang C."/>
            <person name="Lipzen A."/>
            <person name="Lutzoni F."/>
            <person name="Magnuson J."/>
            <person name="Mondo S."/>
            <person name="Nolan M."/>
            <person name="Ohm R."/>
            <person name="Pangilinan J."/>
            <person name="Park H.-J."/>
            <person name="Ramirez L."/>
            <person name="Alfaro M."/>
            <person name="Sun H."/>
            <person name="Tritt A."/>
            <person name="Yoshinaga Y."/>
            <person name="Zwiers L.-H."/>
            <person name="Turgeon B."/>
            <person name="Goodwin S."/>
            <person name="Spatafora J."/>
            <person name="Crous P."/>
            <person name="Grigoriev I."/>
        </authorList>
    </citation>
    <scope>NUCLEOTIDE SEQUENCE</scope>
    <source>
        <strain evidence="2">CBS 269.34</strain>
    </source>
</reference>
<feature type="compositionally biased region" description="Basic and acidic residues" evidence="1">
    <location>
        <begin position="247"/>
        <end position="285"/>
    </location>
</feature>
<feature type="region of interest" description="Disordered" evidence="1">
    <location>
        <begin position="225"/>
        <end position="374"/>
    </location>
</feature>
<feature type="compositionally biased region" description="Basic and acidic residues" evidence="1">
    <location>
        <begin position="300"/>
        <end position="324"/>
    </location>
</feature>
<dbReference type="OrthoDB" id="3800936at2759"/>
<feature type="compositionally biased region" description="Basic and acidic residues" evidence="1">
    <location>
        <begin position="169"/>
        <end position="179"/>
    </location>
</feature>
<dbReference type="Proteomes" id="UP000799750">
    <property type="component" value="Unassembled WGS sequence"/>
</dbReference>
<keyword evidence="3" id="KW-1185">Reference proteome</keyword>
<evidence type="ECO:0000256" key="1">
    <source>
        <dbReference type="SAM" id="MobiDB-lite"/>
    </source>
</evidence>
<accession>A0A6A6QP72</accession>
<protein>
    <submittedName>
        <fullName evidence="2">Uncharacterized protein</fullName>
    </submittedName>
</protein>
<evidence type="ECO:0000313" key="3">
    <source>
        <dbReference type="Proteomes" id="UP000799750"/>
    </source>
</evidence>
<dbReference type="AlphaFoldDB" id="A0A6A6QP72"/>
<name>A0A6A6QP72_9PEZI</name>